<proteinExistence type="predicted"/>
<accession>A0A9P5SQ07</accession>
<sequence>MEPVTFNVVGYPSSSTGSFDVNIRGSITRFTSNKKTFLIWRGSVLGSDGNVQCSPSRSFPRSLTPTGHLSLQDQGLKAQAGRHHPCHCPAAQIAKLNANPYSGKDYRVDICFVNSKTIHSVHNVTLKASGVQFKFDTNYNQTFFSCPNIKLRSMVMDPTIMREKLYIDILIPATDDLKNPFLKQTVHGGNGKIERGSLVKTNAWNENKSTLENKGGKTSDYNIYENLG</sequence>
<name>A0A9P5SQ07_9FUNG</name>
<dbReference type="EMBL" id="JAAAUY010000114">
    <property type="protein sequence ID" value="KAF9335135.1"/>
    <property type="molecule type" value="Genomic_DNA"/>
</dbReference>
<dbReference type="Proteomes" id="UP000696485">
    <property type="component" value="Unassembled WGS sequence"/>
</dbReference>
<protein>
    <submittedName>
        <fullName evidence="1">Uncharacterized protein</fullName>
    </submittedName>
</protein>
<keyword evidence="2" id="KW-1185">Reference proteome</keyword>
<evidence type="ECO:0000313" key="2">
    <source>
        <dbReference type="Proteomes" id="UP000696485"/>
    </source>
</evidence>
<evidence type="ECO:0000313" key="1">
    <source>
        <dbReference type="EMBL" id="KAF9335135.1"/>
    </source>
</evidence>
<reference evidence="1" key="1">
    <citation type="journal article" date="2020" name="Fungal Divers.">
        <title>Resolving the Mortierellaceae phylogeny through synthesis of multi-gene phylogenetics and phylogenomics.</title>
        <authorList>
            <person name="Vandepol N."/>
            <person name="Liber J."/>
            <person name="Desiro A."/>
            <person name="Na H."/>
            <person name="Kennedy M."/>
            <person name="Barry K."/>
            <person name="Grigoriev I.V."/>
            <person name="Miller A.N."/>
            <person name="O'Donnell K."/>
            <person name="Stajich J.E."/>
            <person name="Bonito G."/>
        </authorList>
    </citation>
    <scope>NUCLEOTIDE SEQUENCE</scope>
    <source>
        <strain evidence="1">NVP1</strain>
    </source>
</reference>
<dbReference type="AlphaFoldDB" id="A0A9P5SQ07"/>
<organism evidence="1 2">
    <name type="scientific">Podila minutissima</name>
    <dbReference type="NCBI Taxonomy" id="64525"/>
    <lineage>
        <taxon>Eukaryota</taxon>
        <taxon>Fungi</taxon>
        <taxon>Fungi incertae sedis</taxon>
        <taxon>Mucoromycota</taxon>
        <taxon>Mortierellomycotina</taxon>
        <taxon>Mortierellomycetes</taxon>
        <taxon>Mortierellales</taxon>
        <taxon>Mortierellaceae</taxon>
        <taxon>Podila</taxon>
    </lineage>
</organism>
<gene>
    <name evidence="1" type="ORF">BG006_000805</name>
</gene>
<comment type="caution">
    <text evidence="1">The sequence shown here is derived from an EMBL/GenBank/DDBJ whole genome shotgun (WGS) entry which is preliminary data.</text>
</comment>